<sequence length="519" mass="56755">MGSAFNPQILMEKLAKLNASQQSIETLSHWCIFHMNKAKQVVETWDRQFHCSPREQRLAFLYLANDILQNSRRKGAEFVGEFWKVLPDALRDVIESGDDFGKNAALRLISIWEERKVFGSRGQILKDEFVGRQPDTSNRNGKPTGLKLRQSAGNALDKIVSSYQLVYGGQLDEESLLNKCKNTISSIDKVDKEFGGDLRSGHLNGAGILDELKGQHSTLRECVEQLTSLESSRANLVTHLREALQEQEYKLDQVRNQLQAAHARSQRAGDLCRQLTSGNNNDQIPPQQSQKETHIPQTHDSASGSKEYSAPVMYTRQVSFAEKSGSMNDDPKSAAAAMAAKLTASSSSAQMLTYVLSSLASEGVIGTPKKESSGDFPVDKRPKLENEHSSYVPQNPQPPFSHAESVQQSNPATSQDLTSNEQPPPPSSPPPMAPLPPMQPYPVAQYIPTAGPIPNGSYSYGAIPQQPMSLPGFPSVGPPVNGLPPFAAPAANAYQPYQPTDGGFYSQPSSMPMAPISRP</sequence>
<accession>A0ACB9ZXE5</accession>
<protein>
    <submittedName>
        <fullName evidence="1">Uncharacterized protein</fullName>
    </submittedName>
</protein>
<evidence type="ECO:0000313" key="2">
    <source>
        <dbReference type="Proteomes" id="UP001060085"/>
    </source>
</evidence>
<gene>
    <name evidence="1" type="ORF">M9H77_37075</name>
</gene>
<reference evidence="2" key="1">
    <citation type="journal article" date="2023" name="Nat. Plants">
        <title>Single-cell RNA sequencing provides a high-resolution roadmap for understanding the multicellular compartmentation of specialized metabolism.</title>
        <authorList>
            <person name="Sun S."/>
            <person name="Shen X."/>
            <person name="Li Y."/>
            <person name="Li Y."/>
            <person name="Wang S."/>
            <person name="Li R."/>
            <person name="Zhang H."/>
            <person name="Shen G."/>
            <person name="Guo B."/>
            <person name="Wei J."/>
            <person name="Xu J."/>
            <person name="St-Pierre B."/>
            <person name="Chen S."/>
            <person name="Sun C."/>
        </authorList>
    </citation>
    <scope>NUCLEOTIDE SEQUENCE [LARGE SCALE GENOMIC DNA]</scope>
</reference>
<dbReference type="EMBL" id="CM044708">
    <property type="protein sequence ID" value="KAI5651070.1"/>
    <property type="molecule type" value="Genomic_DNA"/>
</dbReference>
<dbReference type="Proteomes" id="UP001060085">
    <property type="component" value="Linkage Group LG08"/>
</dbReference>
<evidence type="ECO:0000313" key="1">
    <source>
        <dbReference type="EMBL" id="KAI5651070.1"/>
    </source>
</evidence>
<proteinExistence type="predicted"/>
<comment type="caution">
    <text evidence="1">The sequence shown here is derived from an EMBL/GenBank/DDBJ whole genome shotgun (WGS) entry which is preliminary data.</text>
</comment>
<name>A0ACB9ZXE5_CATRO</name>
<keyword evidence="2" id="KW-1185">Reference proteome</keyword>
<organism evidence="1 2">
    <name type="scientific">Catharanthus roseus</name>
    <name type="common">Madagascar periwinkle</name>
    <name type="synonym">Vinca rosea</name>
    <dbReference type="NCBI Taxonomy" id="4058"/>
    <lineage>
        <taxon>Eukaryota</taxon>
        <taxon>Viridiplantae</taxon>
        <taxon>Streptophyta</taxon>
        <taxon>Embryophyta</taxon>
        <taxon>Tracheophyta</taxon>
        <taxon>Spermatophyta</taxon>
        <taxon>Magnoliopsida</taxon>
        <taxon>eudicotyledons</taxon>
        <taxon>Gunneridae</taxon>
        <taxon>Pentapetalae</taxon>
        <taxon>asterids</taxon>
        <taxon>lamiids</taxon>
        <taxon>Gentianales</taxon>
        <taxon>Apocynaceae</taxon>
        <taxon>Rauvolfioideae</taxon>
        <taxon>Vinceae</taxon>
        <taxon>Catharanthinae</taxon>
        <taxon>Catharanthus</taxon>
    </lineage>
</organism>